<evidence type="ECO:0000256" key="1">
    <source>
        <dbReference type="SAM" id="Phobius"/>
    </source>
</evidence>
<proteinExistence type="predicted"/>
<organism evidence="2 3">
    <name type="scientific">Hyphomonas chukchiensis</name>
    <dbReference type="NCBI Taxonomy" id="1280947"/>
    <lineage>
        <taxon>Bacteria</taxon>
        <taxon>Pseudomonadati</taxon>
        <taxon>Pseudomonadota</taxon>
        <taxon>Alphaproteobacteria</taxon>
        <taxon>Hyphomonadales</taxon>
        <taxon>Hyphomonadaceae</taxon>
        <taxon>Hyphomonas</taxon>
    </lineage>
</organism>
<reference evidence="2 3" key="1">
    <citation type="journal article" date="2014" name="Antonie Van Leeuwenhoek">
        <title>Hyphomonas beringensis sp. nov. and Hyphomonas chukchiensis sp. nov., isolated from surface seawater of the Bering Sea and Chukchi Sea.</title>
        <authorList>
            <person name="Li C."/>
            <person name="Lai Q."/>
            <person name="Li G."/>
            <person name="Dong C."/>
            <person name="Wang J."/>
            <person name="Liao Y."/>
            <person name="Shao Z."/>
        </authorList>
    </citation>
    <scope>NUCLEOTIDE SEQUENCE [LARGE SCALE GENOMIC DNA]</scope>
    <source>
        <strain evidence="2 3">BH-BN04-4</strain>
    </source>
</reference>
<keyword evidence="3" id="KW-1185">Reference proteome</keyword>
<dbReference type="EMBL" id="AWFG01000002">
    <property type="protein sequence ID" value="KCZ60573.1"/>
    <property type="molecule type" value="Genomic_DNA"/>
</dbReference>
<evidence type="ECO:0000313" key="2">
    <source>
        <dbReference type="EMBL" id="KCZ60573.1"/>
    </source>
</evidence>
<keyword evidence="1" id="KW-0472">Membrane</keyword>
<dbReference type="AlphaFoldDB" id="A0A062UQZ8"/>
<keyword evidence="1" id="KW-1133">Transmembrane helix</keyword>
<accession>A0A062UQZ8</accession>
<protein>
    <submittedName>
        <fullName evidence="2">Uncharacterized protein</fullName>
    </submittedName>
</protein>
<keyword evidence="1" id="KW-0812">Transmembrane</keyword>
<feature type="transmembrane region" description="Helical" evidence="1">
    <location>
        <begin position="71"/>
        <end position="95"/>
    </location>
</feature>
<dbReference type="STRING" id="1280947.HY30_11415"/>
<gene>
    <name evidence="2" type="ORF">HY30_11415</name>
</gene>
<comment type="caution">
    <text evidence="2">The sequence shown here is derived from an EMBL/GenBank/DDBJ whole genome shotgun (WGS) entry which is preliminary data.</text>
</comment>
<evidence type="ECO:0000313" key="3">
    <source>
        <dbReference type="Proteomes" id="UP000027190"/>
    </source>
</evidence>
<name>A0A062UQZ8_9PROT</name>
<feature type="transmembrane region" description="Helical" evidence="1">
    <location>
        <begin position="40"/>
        <end position="59"/>
    </location>
</feature>
<sequence>MGIMTPYPTPEYERDNLIPQRPGVGQMAGRVAVGATRSTFKLVAFILNFFVPGLGTIFIGRIGTAIIQLMLIPVGVILIPFSGFGFLVLIANWVWSLTTVVQAWRHPGVIYVRERSRR</sequence>
<dbReference type="PATRIC" id="fig|1280947.3.peg.612"/>
<dbReference type="Proteomes" id="UP000027190">
    <property type="component" value="Unassembled WGS sequence"/>
</dbReference>